<evidence type="ECO:0000313" key="2">
    <source>
        <dbReference type="Proteomes" id="UP001057402"/>
    </source>
</evidence>
<reference evidence="2" key="1">
    <citation type="journal article" date="2023" name="Front. Plant Sci.">
        <title>Chromosomal-level genome assembly of Melastoma candidum provides insights into trichome evolution.</title>
        <authorList>
            <person name="Zhong Y."/>
            <person name="Wu W."/>
            <person name="Sun C."/>
            <person name="Zou P."/>
            <person name="Liu Y."/>
            <person name="Dai S."/>
            <person name="Zhou R."/>
        </authorList>
    </citation>
    <scope>NUCLEOTIDE SEQUENCE [LARGE SCALE GENOMIC DNA]</scope>
</reference>
<accession>A0ACB9RTC9</accession>
<keyword evidence="2" id="KW-1185">Reference proteome</keyword>
<dbReference type="EMBL" id="CM042882">
    <property type="protein sequence ID" value="KAI4382154.1"/>
    <property type="molecule type" value="Genomic_DNA"/>
</dbReference>
<evidence type="ECO:0000313" key="1">
    <source>
        <dbReference type="EMBL" id="KAI4382154.1"/>
    </source>
</evidence>
<protein>
    <submittedName>
        <fullName evidence="1">Uncharacterized protein</fullName>
    </submittedName>
</protein>
<gene>
    <name evidence="1" type="ORF">MLD38_008152</name>
</gene>
<organism evidence="1 2">
    <name type="scientific">Melastoma candidum</name>
    <dbReference type="NCBI Taxonomy" id="119954"/>
    <lineage>
        <taxon>Eukaryota</taxon>
        <taxon>Viridiplantae</taxon>
        <taxon>Streptophyta</taxon>
        <taxon>Embryophyta</taxon>
        <taxon>Tracheophyta</taxon>
        <taxon>Spermatophyta</taxon>
        <taxon>Magnoliopsida</taxon>
        <taxon>eudicotyledons</taxon>
        <taxon>Gunneridae</taxon>
        <taxon>Pentapetalae</taxon>
        <taxon>rosids</taxon>
        <taxon>malvids</taxon>
        <taxon>Myrtales</taxon>
        <taxon>Melastomataceae</taxon>
        <taxon>Melastomatoideae</taxon>
        <taxon>Melastomateae</taxon>
        <taxon>Melastoma</taxon>
    </lineage>
</organism>
<name>A0ACB9RTC9_9MYRT</name>
<dbReference type="Proteomes" id="UP001057402">
    <property type="component" value="Chromosome 3"/>
</dbReference>
<proteinExistence type="predicted"/>
<comment type="caution">
    <text evidence="1">The sequence shown here is derived from an EMBL/GenBank/DDBJ whole genome shotgun (WGS) entry which is preliminary data.</text>
</comment>
<sequence>MMIGDEFAFIVEDDLEVSPLYYRFVREVIGRYYYDERIEVLGFMASRCSGRGKHGNKIVLDGGTHVFLYQLVVLGADSFPRHWKEFRDGMMITRARDIKPMLDGMVTTGWYKRMGEKIWTPWFIKFIQTRGYFQHIYQLSAGEVASCLSQRCWCELWNLKWYDFCFGEVLPDRVVRNFDDLATVLGSVQKKENRSACQPFWVSDVIVRNMLCNFERLDIRNYILMGPGSDLLFDLARRGHPVIDTDRFLSSVMTDKLRRYRGSSLELMKGIMAKVYVLRKCVDARYDAWLLDGNVLVPNLDIFSTPRDTTFDLYILKSLSGFLLRSSSTVRRAWTGSFADEAEATTRSLLDKNSGKGDHVNIVGIVTSLLESRAARIKKD</sequence>